<proteinExistence type="inferred from homology"/>
<evidence type="ECO:0000256" key="4">
    <source>
        <dbReference type="SAM" id="MobiDB-lite"/>
    </source>
</evidence>
<name>A0A4Y7PSK8_9AGAM</name>
<gene>
    <name evidence="5" type="ORF">BD410DRAFT_729913</name>
</gene>
<keyword evidence="6" id="KW-1185">Reference proteome</keyword>
<dbReference type="GO" id="GO:0001965">
    <property type="term" value="F:G-protein alpha-subunit binding"/>
    <property type="evidence" value="ECO:0007669"/>
    <property type="project" value="TreeGrafter"/>
</dbReference>
<dbReference type="VEuPathDB" id="FungiDB:BD410DRAFT_729913"/>
<accession>A0A4Y7PSK8</accession>
<dbReference type="GO" id="GO:0007186">
    <property type="term" value="P:G protein-coupled receptor signaling pathway"/>
    <property type="evidence" value="ECO:0007669"/>
    <property type="project" value="TreeGrafter"/>
</dbReference>
<keyword evidence="2" id="KW-0344">Guanine-nucleotide releasing factor</keyword>
<evidence type="ECO:0000313" key="5">
    <source>
        <dbReference type="EMBL" id="TDL17549.1"/>
    </source>
</evidence>
<dbReference type="Pfam" id="PF10165">
    <property type="entry name" value="Ric8"/>
    <property type="match status" value="1"/>
</dbReference>
<feature type="compositionally biased region" description="Low complexity" evidence="4">
    <location>
        <begin position="378"/>
        <end position="404"/>
    </location>
</feature>
<evidence type="ECO:0000256" key="2">
    <source>
        <dbReference type="ARBA" id="ARBA00022658"/>
    </source>
</evidence>
<evidence type="ECO:0000256" key="1">
    <source>
        <dbReference type="ARBA" id="ARBA00009049"/>
    </source>
</evidence>
<protein>
    <submittedName>
        <fullName evidence="5">Uncharacterized protein</fullName>
    </submittedName>
</protein>
<feature type="compositionally biased region" description="Low complexity" evidence="4">
    <location>
        <begin position="337"/>
        <end position="352"/>
    </location>
</feature>
<dbReference type="AlphaFoldDB" id="A0A4Y7PSK8"/>
<dbReference type="Proteomes" id="UP000294933">
    <property type="component" value="Unassembled WGS sequence"/>
</dbReference>
<dbReference type="PANTHER" id="PTHR12425">
    <property type="entry name" value="SYNEMBRYN"/>
    <property type="match status" value="1"/>
</dbReference>
<dbReference type="PANTHER" id="PTHR12425:SF5">
    <property type="entry name" value="SYNEMBRYN"/>
    <property type="match status" value="1"/>
</dbReference>
<organism evidence="5 6">
    <name type="scientific">Rickenella mellea</name>
    <dbReference type="NCBI Taxonomy" id="50990"/>
    <lineage>
        <taxon>Eukaryota</taxon>
        <taxon>Fungi</taxon>
        <taxon>Dikarya</taxon>
        <taxon>Basidiomycota</taxon>
        <taxon>Agaricomycotina</taxon>
        <taxon>Agaricomycetes</taxon>
        <taxon>Hymenochaetales</taxon>
        <taxon>Rickenellaceae</taxon>
        <taxon>Rickenella</taxon>
    </lineage>
</organism>
<reference evidence="5 6" key="1">
    <citation type="submission" date="2018-06" db="EMBL/GenBank/DDBJ databases">
        <title>A transcriptomic atlas of mushroom development highlights an independent origin of complex multicellularity.</title>
        <authorList>
            <consortium name="DOE Joint Genome Institute"/>
            <person name="Krizsan K."/>
            <person name="Almasi E."/>
            <person name="Merenyi Z."/>
            <person name="Sahu N."/>
            <person name="Viragh M."/>
            <person name="Koszo T."/>
            <person name="Mondo S."/>
            <person name="Kiss B."/>
            <person name="Balint B."/>
            <person name="Kues U."/>
            <person name="Barry K."/>
            <person name="Hegedus J.C."/>
            <person name="Henrissat B."/>
            <person name="Johnson J."/>
            <person name="Lipzen A."/>
            <person name="Ohm R."/>
            <person name="Nagy I."/>
            <person name="Pangilinan J."/>
            <person name="Yan J."/>
            <person name="Xiong Y."/>
            <person name="Grigoriev I.V."/>
            <person name="Hibbett D.S."/>
            <person name="Nagy L.G."/>
        </authorList>
    </citation>
    <scope>NUCLEOTIDE SEQUENCE [LARGE SCALE GENOMIC DNA]</scope>
    <source>
        <strain evidence="5 6">SZMC22713</strain>
    </source>
</reference>
<comment type="similarity">
    <text evidence="1">Belongs to the synembryn family.</text>
</comment>
<dbReference type="OrthoDB" id="5585685at2759"/>
<feature type="compositionally biased region" description="Basic and acidic residues" evidence="4">
    <location>
        <begin position="353"/>
        <end position="373"/>
    </location>
</feature>
<feature type="compositionally biased region" description="Basic and acidic residues" evidence="4">
    <location>
        <begin position="620"/>
        <end position="643"/>
    </location>
</feature>
<dbReference type="STRING" id="50990.A0A4Y7PSK8"/>
<keyword evidence="3" id="KW-0143">Chaperone</keyword>
<dbReference type="GO" id="GO:0005085">
    <property type="term" value="F:guanyl-nucleotide exchange factor activity"/>
    <property type="evidence" value="ECO:0007669"/>
    <property type="project" value="UniProtKB-KW"/>
</dbReference>
<evidence type="ECO:0000256" key="3">
    <source>
        <dbReference type="ARBA" id="ARBA00023186"/>
    </source>
</evidence>
<sequence length="650" mass="71300">MSLLDKYTALTSSSGRQEVSQVLSSIASTPSILVALPVREKLVQCLLDDVAQCSRDEKHGRLTKKDAQSALLAIKTLGRDPDCSQVLSEQNNLKSLLSISKSFRKADSEASNEALRCVANAMLLVEQGRLTWPEIGGGEYAVELLETSNSPPVLFLACRILFLSTVTSSSPLFPTLLNNTPRKGSSKKSGSDIVHTIDTRIDFLMTALLQGQPMGKEALVDLLKFTFNLVVHWPKRCDSPEINMKGKGKSTGGDDSSMEPVFGEIWSERLDRLLPPLLRAFLNLPPTFPSPMSPPLTHIVHALVGIPVDQRLYAVWFPDLPSHSPSRSPAGAAANVPLPSTSSSSGSPTLSPTDKEKDESRPAENKGAFDRAIARLTPRISLSSHSPSRSSSPAPRSADPPTSAVTTMPKVLERASDLFDVSLNHYFPGNIDVDDKSVLDRAKMEDVELDDVLSPLTSLILRLCVASDECRRLYRERIIPPTLDRTAPLEQRADTLGRCIRLMACIRHPRMQKVTGELFYIICESDAGMLSTQIGYGNAAGYLYSKNFLAPPATGPTTTTSSSSSAQQVNGLPINPITGMVHKEPAPSSEPEMTDEEKEREAEKLFVLFERLEKVGGMENPIKKAMREGKMEQYEERMRRKQEEGDDEDD</sequence>
<dbReference type="GO" id="GO:0005737">
    <property type="term" value="C:cytoplasm"/>
    <property type="evidence" value="ECO:0007669"/>
    <property type="project" value="TreeGrafter"/>
</dbReference>
<evidence type="ECO:0000313" key="6">
    <source>
        <dbReference type="Proteomes" id="UP000294933"/>
    </source>
</evidence>
<dbReference type="EMBL" id="ML170220">
    <property type="protein sequence ID" value="TDL17549.1"/>
    <property type="molecule type" value="Genomic_DNA"/>
</dbReference>
<dbReference type="InterPro" id="IPR019318">
    <property type="entry name" value="Gua_nucleotide_exch_fac_Ric8"/>
</dbReference>
<feature type="region of interest" description="Disordered" evidence="4">
    <location>
        <begin position="620"/>
        <end position="650"/>
    </location>
</feature>
<feature type="region of interest" description="Disordered" evidence="4">
    <location>
        <begin position="324"/>
        <end position="405"/>
    </location>
</feature>